<name>A0A5M9QU58_9HELI</name>
<reference evidence="1 2" key="1">
    <citation type="submission" date="2019-09" db="EMBL/GenBank/DDBJ databases">
        <title>Draft genome sequence of various Type strains from the CCUG.</title>
        <authorList>
            <person name="Pineiro-Iglesias B."/>
            <person name="Tunovic T."/>
            <person name="Unosson C."/>
            <person name="Inganas E."/>
            <person name="Ohlen M."/>
            <person name="Cardew S."/>
            <person name="Jensie-Markopoulos S."/>
            <person name="Salva-Serra F."/>
            <person name="Jaen-Luchoro D."/>
            <person name="Karlsson R."/>
            <person name="Svensson-Stadler L."/>
            <person name="Chun J."/>
            <person name="Moore E."/>
        </authorList>
    </citation>
    <scope>NUCLEOTIDE SEQUENCE [LARGE SCALE GENOMIC DNA]</scope>
    <source>
        <strain evidence="1 2">CCUG 32756T</strain>
    </source>
</reference>
<organism evidence="1 2">
    <name type="scientific">Helicobacter canis</name>
    <dbReference type="NCBI Taxonomy" id="29419"/>
    <lineage>
        <taxon>Bacteria</taxon>
        <taxon>Pseudomonadati</taxon>
        <taxon>Campylobacterota</taxon>
        <taxon>Epsilonproteobacteria</taxon>
        <taxon>Campylobacterales</taxon>
        <taxon>Helicobacteraceae</taxon>
        <taxon>Helicobacter</taxon>
    </lineage>
</organism>
<proteinExistence type="predicted"/>
<comment type="caution">
    <text evidence="1">The sequence shown here is derived from an EMBL/GenBank/DDBJ whole genome shotgun (WGS) entry which is preliminary data.</text>
</comment>
<evidence type="ECO:0008006" key="3">
    <source>
        <dbReference type="Google" id="ProtNLM"/>
    </source>
</evidence>
<dbReference type="EMBL" id="VXKE01000001">
    <property type="protein sequence ID" value="KAA8711589.1"/>
    <property type="molecule type" value="Genomic_DNA"/>
</dbReference>
<dbReference type="RefSeq" id="WP_150336662.1">
    <property type="nucleotide sequence ID" value="NZ_JAERIX010000005.1"/>
</dbReference>
<evidence type="ECO:0000313" key="2">
    <source>
        <dbReference type="Proteomes" id="UP000323707"/>
    </source>
</evidence>
<sequence>MRAYQGIFGIVFLFVSIVRAFAASEPPSSQVACDDLCQAVTERTAISRQKSGKYIGLGVGVSLLSSAKGDGGISISNNIASPYDNLIPIPSFGIRAGTMSFFNRYIGVRGFFGFDMGFGKHSGMLTMLSLGIDAIAEFPVSKEHSVFLGGILGIGADAYLYYDQKDYNRWSKMKKAGEVFMQAGLTAMVGKHSRINLIYRFLPARRASHFSPAGIVSLEYGFKF</sequence>
<protein>
    <recommendedName>
        <fullName evidence="3">Outer membrane protein</fullName>
    </recommendedName>
</protein>
<evidence type="ECO:0000313" key="1">
    <source>
        <dbReference type="EMBL" id="KAA8711589.1"/>
    </source>
</evidence>
<dbReference type="AlphaFoldDB" id="A0A5M9QU58"/>
<accession>A0A5M9QU58</accession>
<dbReference type="Proteomes" id="UP000323707">
    <property type="component" value="Unassembled WGS sequence"/>
</dbReference>
<gene>
    <name evidence="1" type="ORF">F4V45_01035</name>
</gene>